<reference evidence="3 4" key="1">
    <citation type="submission" date="2015-03" db="EMBL/GenBank/DDBJ databases">
        <authorList>
            <person name="Hassan Y.I."/>
            <person name="Lepp D."/>
            <person name="Li X.-Z."/>
            <person name="Zhou T."/>
        </authorList>
    </citation>
    <scope>NUCLEOTIDE SEQUENCE [LARGE SCALE GENOMIC DNA]</scope>
    <source>
        <strain evidence="3 4">BD-c194</strain>
    </source>
</reference>
<dbReference type="OrthoDB" id="7951171at2"/>
<evidence type="ECO:0000256" key="1">
    <source>
        <dbReference type="SAM" id="MobiDB-lite"/>
    </source>
</evidence>
<feature type="transmembrane region" description="Helical" evidence="2">
    <location>
        <begin position="41"/>
        <end position="63"/>
    </location>
</feature>
<dbReference type="RefSeq" id="WP_046107619.1">
    <property type="nucleotide sequence ID" value="NZ_JZEX01000059.1"/>
</dbReference>
<keyword evidence="4" id="KW-1185">Reference proteome</keyword>
<evidence type="ECO:0000313" key="3">
    <source>
        <dbReference type="EMBL" id="KKB12713.1"/>
    </source>
</evidence>
<feature type="region of interest" description="Disordered" evidence="1">
    <location>
        <begin position="1"/>
        <end position="26"/>
    </location>
</feature>
<proteinExistence type="predicted"/>
<dbReference type="AlphaFoldDB" id="A0A0F5FV60"/>
<accession>A0A0F5FV60</accession>
<dbReference type="EMBL" id="JZEX01000059">
    <property type="protein sequence ID" value="KKB12713.1"/>
    <property type="molecule type" value="Genomic_DNA"/>
</dbReference>
<name>A0A0F5FV60_9HYPH</name>
<dbReference type="Proteomes" id="UP000033632">
    <property type="component" value="Unassembled WGS sequence"/>
</dbReference>
<keyword evidence="2" id="KW-1133">Transmembrane helix</keyword>
<evidence type="ECO:0000256" key="2">
    <source>
        <dbReference type="SAM" id="Phobius"/>
    </source>
</evidence>
<organism evidence="3 4">
    <name type="scientific">Devosia geojensis</name>
    <dbReference type="NCBI Taxonomy" id="443610"/>
    <lineage>
        <taxon>Bacteria</taxon>
        <taxon>Pseudomonadati</taxon>
        <taxon>Pseudomonadota</taxon>
        <taxon>Alphaproteobacteria</taxon>
        <taxon>Hyphomicrobiales</taxon>
        <taxon>Devosiaceae</taxon>
        <taxon>Devosia</taxon>
    </lineage>
</organism>
<keyword evidence="2" id="KW-0472">Membrane</keyword>
<comment type="caution">
    <text evidence="3">The sequence shown here is derived from an EMBL/GenBank/DDBJ whole genome shotgun (WGS) entry which is preliminary data.</text>
</comment>
<keyword evidence="2" id="KW-0812">Transmembrane</keyword>
<protein>
    <submittedName>
        <fullName evidence="3">Uncharacterized protein</fullName>
    </submittedName>
</protein>
<gene>
    <name evidence="3" type="ORF">VE25_05615</name>
</gene>
<dbReference type="STRING" id="443610.VE25_05615"/>
<sequence>MPDTEKPNTDIDRPEEKPSLEDLGSGPAERAVFGLDPRTGALRIAVFVAAFIVLFGWLFYALLND</sequence>
<dbReference type="PATRIC" id="fig|443610.3.peg.3675"/>
<feature type="compositionally biased region" description="Basic and acidic residues" evidence="1">
    <location>
        <begin position="1"/>
        <end position="20"/>
    </location>
</feature>
<evidence type="ECO:0000313" key="4">
    <source>
        <dbReference type="Proteomes" id="UP000033632"/>
    </source>
</evidence>